<reference evidence="1 2" key="1">
    <citation type="submission" date="2019-05" db="EMBL/GenBank/DDBJ databases">
        <title>Another draft genome of Portunus trituberculatus and its Hox gene families provides insights of decapod evolution.</title>
        <authorList>
            <person name="Jeong J.-H."/>
            <person name="Song I."/>
            <person name="Kim S."/>
            <person name="Choi T."/>
            <person name="Kim D."/>
            <person name="Ryu S."/>
            <person name="Kim W."/>
        </authorList>
    </citation>
    <scope>NUCLEOTIDE SEQUENCE [LARGE SCALE GENOMIC DNA]</scope>
    <source>
        <tissue evidence="1">Muscle</tissue>
    </source>
</reference>
<keyword evidence="2" id="KW-1185">Reference proteome</keyword>
<dbReference type="EMBL" id="VSRR010005870">
    <property type="protein sequence ID" value="MPC43532.1"/>
    <property type="molecule type" value="Genomic_DNA"/>
</dbReference>
<gene>
    <name evidence="1" type="ORF">E2C01_037181</name>
</gene>
<sequence length="80" mass="8662">MEGDFRHIIGRNSVLPFPVITGPPPTLHHHCPAMTLCLAAPPLWVEGQGAARVTCWCPCGAVFMRVSFEPEVVSFFPCGA</sequence>
<organism evidence="1 2">
    <name type="scientific">Portunus trituberculatus</name>
    <name type="common">Swimming crab</name>
    <name type="synonym">Neptunus trituberculatus</name>
    <dbReference type="NCBI Taxonomy" id="210409"/>
    <lineage>
        <taxon>Eukaryota</taxon>
        <taxon>Metazoa</taxon>
        <taxon>Ecdysozoa</taxon>
        <taxon>Arthropoda</taxon>
        <taxon>Crustacea</taxon>
        <taxon>Multicrustacea</taxon>
        <taxon>Malacostraca</taxon>
        <taxon>Eumalacostraca</taxon>
        <taxon>Eucarida</taxon>
        <taxon>Decapoda</taxon>
        <taxon>Pleocyemata</taxon>
        <taxon>Brachyura</taxon>
        <taxon>Eubrachyura</taxon>
        <taxon>Portunoidea</taxon>
        <taxon>Portunidae</taxon>
        <taxon>Portuninae</taxon>
        <taxon>Portunus</taxon>
    </lineage>
</organism>
<name>A0A5B7FAP9_PORTR</name>
<accession>A0A5B7FAP9</accession>
<proteinExistence type="predicted"/>
<protein>
    <submittedName>
        <fullName evidence="1">Uncharacterized protein</fullName>
    </submittedName>
</protein>
<evidence type="ECO:0000313" key="2">
    <source>
        <dbReference type="Proteomes" id="UP000324222"/>
    </source>
</evidence>
<dbReference type="Proteomes" id="UP000324222">
    <property type="component" value="Unassembled WGS sequence"/>
</dbReference>
<evidence type="ECO:0000313" key="1">
    <source>
        <dbReference type="EMBL" id="MPC43532.1"/>
    </source>
</evidence>
<comment type="caution">
    <text evidence="1">The sequence shown here is derived from an EMBL/GenBank/DDBJ whole genome shotgun (WGS) entry which is preliminary data.</text>
</comment>
<dbReference type="AlphaFoldDB" id="A0A5B7FAP9"/>